<geneLocation type="plasmid" evidence="2">
    <name>pKM0218</name>
</geneLocation>
<proteinExistence type="predicted"/>
<feature type="domain" description="IrrE N-terminal-like" evidence="1">
    <location>
        <begin position="182"/>
        <end position="258"/>
    </location>
</feature>
<accession>A0A4Y1NMV6</accession>
<dbReference type="RefSeq" id="WP_101040780.1">
    <property type="nucleotide sequence ID" value="NZ_MF477836.1"/>
</dbReference>
<evidence type="ECO:0000313" key="2">
    <source>
        <dbReference type="EMBL" id="AXE75004.1"/>
    </source>
</evidence>
<evidence type="ECO:0000259" key="1">
    <source>
        <dbReference type="Pfam" id="PF06114"/>
    </source>
</evidence>
<sequence length="496" mass="57208">MAYNKKSWAKAKEEEKKKWADDALEQISFHKMNVEDVKEYFEFMSNMYDYSPRNIGMMKNQYPGAEFVASKEKFKELGFDILENQKPIKILAPNKVTYMKLGNDNLKQLKYATKEEREKVKNKEIITVQKTFYKLAPVYDLTQTNAKPEDYPKVYPNARIDLKLDNPKLALEIKKANIKYLEKLGIPVSVENFSVNGLGTAKGYYEPLNHKIALNSLNTESENIMTLVHETAHALMHNKESTYAKEYKGLNVKELEAELTSFVVNKHFGIDTSEQTIPYIASWTDNLKNIKDVESSLKDIQHTSSRIINGIEENISKEFLKEMENVTVIDNISLDGNYPMDFEEFKELQSYLPIKSNTKTGIALKTTEISKPSYLVKRLDELSKTKTVGLDIDGNFKQPIIHIKETNQVMPLKVLSKNIKSNDFDIEAFTYEVYTNPHQKLFDGDFNVFNNKTVMEQVKIDADLNGVPDIYQKSIDNMKESNISRESTHEKKMELN</sequence>
<dbReference type="EMBL" id="MF477836">
    <property type="protein sequence ID" value="AXE75004.1"/>
    <property type="molecule type" value="Genomic_DNA"/>
</dbReference>
<dbReference type="Pfam" id="PF06114">
    <property type="entry name" value="Peptidase_M78"/>
    <property type="match status" value="1"/>
</dbReference>
<dbReference type="InterPro" id="IPR010359">
    <property type="entry name" value="IrrE_HExxH"/>
</dbReference>
<dbReference type="Gene3D" id="1.10.10.2910">
    <property type="match status" value="1"/>
</dbReference>
<organism evidence="2">
    <name type="scientific">Macrococcoides canis</name>
    <dbReference type="NCBI Taxonomy" id="1855823"/>
    <lineage>
        <taxon>Bacteria</taxon>
        <taxon>Bacillati</taxon>
        <taxon>Bacillota</taxon>
        <taxon>Bacilli</taxon>
        <taxon>Bacillales</taxon>
        <taxon>Staphylococcaceae</taxon>
        <taxon>Macrococcoides</taxon>
    </lineage>
</organism>
<keyword evidence="2" id="KW-0614">Plasmid</keyword>
<dbReference type="AlphaFoldDB" id="A0A4Y1NMV6"/>
<name>A0A4Y1NMV6_9STAP</name>
<reference evidence="2" key="1">
    <citation type="journal article" date="2019" name="J. Antimicrob. Chemother.">
        <title>Macrococcus canis contains recombinogenic methicillin resistance elements and the mecB plasmid found in Staphylococcus aureus.</title>
        <authorList>
            <person name="Chanchaithong P."/>
            <person name="Perreten V."/>
            <person name="Schwendener S."/>
        </authorList>
    </citation>
    <scope>NUCLEOTIDE SEQUENCE</scope>
    <source>
        <strain evidence="2">KM0218</strain>
        <plasmid evidence="2">pKM0218</plasmid>
    </source>
</reference>
<protein>
    <recommendedName>
        <fullName evidence="1">IrrE N-terminal-like domain-containing protein</fullName>
    </recommendedName>
</protein>